<evidence type="ECO:0000259" key="2">
    <source>
        <dbReference type="Pfam" id="PF04389"/>
    </source>
</evidence>
<keyword evidence="1" id="KW-0732">Signal</keyword>
<reference evidence="3" key="1">
    <citation type="submission" date="2022-08" db="EMBL/GenBank/DDBJ databases">
        <title>Draft genome sequencing of Roseisolibacter agri AW1220.</title>
        <authorList>
            <person name="Tobiishi Y."/>
            <person name="Tonouchi A."/>
        </authorList>
    </citation>
    <scope>NUCLEOTIDE SEQUENCE</scope>
    <source>
        <strain evidence="3">AW1220</strain>
    </source>
</reference>
<dbReference type="Gene3D" id="3.40.630.10">
    <property type="entry name" value="Zn peptidases"/>
    <property type="match status" value="1"/>
</dbReference>
<dbReference type="PANTHER" id="PTHR12147">
    <property type="entry name" value="METALLOPEPTIDASE M28 FAMILY MEMBER"/>
    <property type="match status" value="1"/>
</dbReference>
<dbReference type="PANTHER" id="PTHR12147:SF26">
    <property type="entry name" value="PEPTIDASE M28 DOMAIN-CONTAINING PROTEIN"/>
    <property type="match status" value="1"/>
</dbReference>
<dbReference type="EMBL" id="BRXS01000002">
    <property type="protein sequence ID" value="GLC25133.1"/>
    <property type="molecule type" value="Genomic_DNA"/>
</dbReference>
<dbReference type="Pfam" id="PF04389">
    <property type="entry name" value="Peptidase_M28"/>
    <property type="match status" value="1"/>
</dbReference>
<dbReference type="GO" id="GO:0006508">
    <property type="term" value="P:proteolysis"/>
    <property type="evidence" value="ECO:0007669"/>
    <property type="project" value="InterPro"/>
</dbReference>
<comment type="caution">
    <text evidence="3">The sequence shown here is derived from an EMBL/GenBank/DDBJ whole genome shotgun (WGS) entry which is preliminary data.</text>
</comment>
<evidence type="ECO:0000313" key="4">
    <source>
        <dbReference type="Proteomes" id="UP001161325"/>
    </source>
</evidence>
<proteinExistence type="predicted"/>
<dbReference type="AlphaFoldDB" id="A0AA37QG28"/>
<feature type="chain" id="PRO_5041394045" description="Peptidase M28 domain-containing protein" evidence="1">
    <location>
        <begin position="28"/>
        <end position="518"/>
    </location>
</feature>
<evidence type="ECO:0000313" key="3">
    <source>
        <dbReference type="EMBL" id="GLC25133.1"/>
    </source>
</evidence>
<dbReference type="InterPro" id="IPR007484">
    <property type="entry name" value="Peptidase_M28"/>
</dbReference>
<accession>A0AA37QG28</accession>
<dbReference type="Proteomes" id="UP001161325">
    <property type="component" value="Unassembled WGS sequence"/>
</dbReference>
<organism evidence="3 4">
    <name type="scientific">Roseisolibacter agri</name>
    <dbReference type="NCBI Taxonomy" id="2014610"/>
    <lineage>
        <taxon>Bacteria</taxon>
        <taxon>Pseudomonadati</taxon>
        <taxon>Gemmatimonadota</taxon>
        <taxon>Gemmatimonadia</taxon>
        <taxon>Gemmatimonadales</taxon>
        <taxon>Gemmatimonadaceae</taxon>
        <taxon>Roseisolibacter</taxon>
    </lineage>
</organism>
<feature type="domain" description="Peptidase M28" evidence="2">
    <location>
        <begin position="288"/>
        <end position="494"/>
    </location>
</feature>
<evidence type="ECO:0000256" key="1">
    <source>
        <dbReference type="SAM" id="SignalP"/>
    </source>
</evidence>
<protein>
    <recommendedName>
        <fullName evidence="2">Peptidase M28 domain-containing protein</fullName>
    </recommendedName>
</protein>
<dbReference type="GO" id="GO:0008235">
    <property type="term" value="F:metalloexopeptidase activity"/>
    <property type="evidence" value="ECO:0007669"/>
    <property type="project" value="InterPro"/>
</dbReference>
<name>A0AA37QG28_9BACT</name>
<dbReference type="InterPro" id="IPR045175">
    <property type="entry name" value="M28_fam"/>
</dbReference>
<gene>
    <name evidence="3" type="ORF">rosag_16460</name>
</gene>
<dbReference type="RefSeq" id="WP_284349572.1">
    <property type="nucleotide sequence ID" value="NZ_BRXS01000002.1"/>
</dbReference>
<feature type="signal peptide" evidence="1">
    <location>
        <begin position="1"/>
        <end position="27"/>
    </location>
</feature>
<keyword evidence="4" id="KW-1185">Reference proteome</keyword>
<dbReference type="SUPFAM" id="SSF53187">
    <property type="entry name" value="Zn-dependent exopeptidases"/>
    <property type="match status" value="1"/>
</dbReference>
<sequence length="518" mass="55746">MRLPSTTTRLLAGVLGAVAAAPLGAQAAPRAATRSAEVPAALAAVREADLRRDVTEMASPAMRGREGGTLDEMRASMWVAEQYRRIGLRPAGDDGTWFQWLDMVRTRVSTTASRASVGGQALTLFRDLTPLNVVPAEAAGAVLWVPDATDSTVDVRGRIVATPLLAPPPAAIRANSYTFASRYADAAINATLARFQRRGPSAVILVASAPVDSAYEVVASARTRGAYDVDRAVPRAANGSPRVAPPPALGSGPTPAFLVRAAMRETLARQPQAELSVRLERFTTPSVNVIGMVRGTDPALRDEYVVFSSHQDANGVRVTLEGDSVHAGADDNATVTAAGLAAARAFVRQPGRRSVLFINHGAEERGLIGSRYHAANPVVPLEKIVAVLNGDMIGRNHPDSASLLGAQPPHRNSSDLVAMALRANALTGRFTLDSLWDRPTHPEGWYFRSDHLPYARLNVPALMYTTNLHDDYHTPRDNPARIDYAKLTRMAQWMYLTGWFVANAPKRPAVDPGFRLER</sequence>